<keyword evidence="2" id="KW-0472">Membrane</keyword>
<feature type="transmembrane region" description="Helical" evidence="2">
    <location>
        <begin position="61"/>
        <end position="80"/>
    </location>
</feature>
<reference evidence="5" key="1">
    <citation type="submission" date="2022-11" db="EMBL/GenBank/DDBJ databases">
        <title>Minimal conservation of predation-associated metabolite biosynthetic gene clusters underscores biosynthetic potential of Myxococcota including descriptions for ten novel species: Archangium lansinium sp. nov., Myxococcus landrumus sp. nov., Nannocystis bai.</title>
        <authorList>
            <person name="Ahearne A."/>
            <person name="Stevens C."/>
            <person name="Phillips K."/>
        </authorList>
    </citation>
    <scope>NUCLEOTIDE SEQUENCE</scope>
    <source>
        <strain evidence="5">Na p29</strain>
    </source>
</reference>
<dbReference type="Proteomes" id="UP001150924">
    <property type="component" value="Unassembled WGS sequence"/>
</dbReference>
<feature type="transmembrane region" description="Helical" evidence="2">
    <location>
        <begin position="313"/>
        <end position="333"/>
    </location>
</feature>
<dbReference type="Pfam" id="PF13194">
    <property type="entry name" value="DUF4010"/>
    <property type="match status" value="1"/>
</dbReference>
<feature type="compositionally biased region" description="Polar residues" evidence="1">
    <location>
        <begin position="446"/>
        <end position="455"/>
    </location>
</feature>
<dbReference type="InterPro" id="IPR025105">
    <property type="entry name" value="DUF4010"/>
</dbReference>
<feature type="transmembrane region" description="Helical" evidence="2">
    <location>
        <begin position="151"/>
        <end position="168"/>
    </location>
</feature>
<evidence type="ECO:0000256" key="1">
    <source>
        <dbReference type="SAM" id="MobiDB-lite"/>
    </source>
</evidence>
<protein>
    <submittedName>
        <fullName evidence="5">DUF4010 domain-containing protein</fullName>
    </submittedName>
</protein>
<comment type="caution">
    <text evidence="5">The sequence shown here is derived from an EMBL/GenBank/DDBJ whole genome shotgun (WGS) entry which is preliminary data.</text>
</comment>
<feature type="transmembrane region" description="Helical" evidence="2">
    <location>
        <begin position="246"/>
        <end position="267"/>
    </location>
</feature>
<dbReference type="InterPro" id="IPR049177">
    <property type="entry name" value="MgtC_SapB_SrpB_YhiD_N"/>
</dbReference>
<feature type="transmembrane region" description="Helical" evidence="2">
    <location>
        <begin position="92"/>
        <end position="113"/>
    </location>
</feature>
<feature type="domain" description="MgtC/SapB/SrpB/YhiD N-terminal" evidence="3">
    <location>
        <begin position="9"/>
        <end position="125"/>
    </location>
</feature>
<evidence type="ECO:0000313" key="6">
    <source>
        <dbReference type="Proteomes" id="UP001150924"/>
    </source>
</evidence>
<keyword evidence="6" id="KW-1185">Reference proteome</keyword>
<dbReference type="Pfam" id="PF02308">
    <property type="entry name" value="MgtC"/>
    <property type="match status" value="1"/>
</dbReference>
<feature type="transmembrane region" description="Helical" evidence="2">
    <location>
        <begin position="274"/>
        <end position="293"/>
    </location>
</feature>
<feature type="transmembrane region" description="Helical" evidence="2">
    <location>
        <begin position="119"/>
        <end position="139"/>
    </location>
</feature>
<proteinExistence type="predicted"/>
<dbReference type="RefSeq" id="WP_267778651.1">
    <property type="nucleotide sequence ID" value="NZ_JAPNKE010000002.1"/>
</dbReference>
<feature type="transmembrane region" description="Helical" evidence="2">
    <location>
        <begin position="188"/>
        <end position="205"/>
    </location>
</feature>
<dbReference type="EMBL" id="JAPNKE010000002">
    <property type="protein sequence ID" value="MCY1009245.1"/>
    <property type="molecule type" value="Genomic_DNA"/>
</dbReference>
<evidence type="ECO:0000259" key="4">
    <source>
        <dbReference type="Pfam" id="PF13194"/>
    </source>
</evidence>
<dbReference type="PANTHER" id="PTHR39084">
    <property type="entry name" value="MEMBRANE PROTEIN-RELATED"/>
    <property type="match status" value="1"/>
</dbReference>
<gene>
    <name evidence="5" type="ORF">OV079_27495</name>
</gene>
<feature type="transmembrane region" description="Helical" evidence="2">
    <location>
        <begin position="372"/>
        <end position="393"/>
    </location>
</feature>
<keyword evidence="2" id="KW-1133">Transmembrane helix</keyword>
<dbReference type="PANTHER" id="PTHR39084:SF1">
    <property type="entry name" value="DUF4010 DOMAIN-CONTAINING PROTEIN"/>
    <property type="match status" value="1"/>
</dbReference>
<evidence type="ECO:0000256" key="2">
    <source>
        <dbReference type="SAM" id="Phobius"/>
    </source>
</evidence>
<feature type="transmembrane region" description="Helical" evidence="2">
    <location>
        <begin position="405"/>
        <end position="424"/>
    </location>
</feature>
<organism evidence="5 6">
    <name type="scientific">Nannocystis pusilla</name>
    <dbReference type="NCBI Taxonomy" id="889268"/>
    <lineage>
        <taxon>Bacteria</taxon>
        <taxon>Pseudomonadati</taxon>
        <taxon>Myxococcota</taxon>
        <taxon>Polyangia</taxon>
        <taxon>Nannocystales</taxon>
        <taxon>Nannocystaceae</taxon>
        <taxon>Nannocystis</taxon>
    </lineage>
</organism>
<evidence type="ECO:0000259" key="3">
    <source>
        <dbReference type="Pfam" id="PF02308"/>
    </source>
</evidence>
<sequence>MEVELFAGLGVSLGVGLLVGLERQQSMARKGAQVVPAGLRTFPLFSLTGSLLWLLGGGSPALPLVGLLVLAALLAAHRLGSTVEHREHGLTTEAAALVTFLLGMLVMADALLVDFEVRLITTGALGTIVALLLSLKPRVQAILRHISEDDLLATLQLLVVALVLLPLLPDAGLGPYGAINPAHTGRMILLVGGVSWVGFVASRLLGAGRGLILTGLVGGLVSSTAVALNMARRARAEPAVVDSCVVAIAAANAMMLARVLLTVAVVAPDLARTIAVPLGTMLVAGLLALAPQLGVVGRARDAGGVTLLNPFELGSAVIFGLLFSGVHLVVHVIRATLGDSALVVAGLAAGLTDVDAITLSTATLADAGLSPAIAGATILAAVASNTVLKAGLAFTVGGRRLGLQVLRVAAVTLVVGAVATVALWDRTIDAGGQANDRVAHAPGDASTATTRGHQR</sequence>
<feature type="domain" description="DUF4010" evidence="4">
    <location>
        <begin position="190"/>
        <end position="397"/>
    </location>
</feature>
<accession>A0A9X3ESW6</accession>
<feature type="transmembrane region" description="Helical" evidence="2">
    <location>
        <begin position="212"/>
        <end position="231"/>
    </location>
</feature>
<name>A0A9X3ESW6_9BACT</name>
<keyword evidence="2" id="KW-0812">Transmembrane</keyword>
<feature type="region of interest" description="Disordered" evidence="1">
    <location>
        <begin position="435"/>
        <end position="455"/>
    </location>
</feature>
<dbReference type="AlphaFoldDB" id="A0A9X3ESW6"/>
<evidence type="ECO:0000313" key="5">
    <source>
        <dbReference type="EMBL" id="MCY1009245.1"/>
    </source>
</evidence>
<feature type="transmembrane region" description="Helical" evidence="2">
    <location>
        <begin position="340"/>
        <end position="360"/>
    </location>
</feature>